<organism evidence="2">
    <name type="scientific">metagenome</name>
    <dbReference type="NCBI Taxonomy" id="256318"/>
    <lineage>
        <taxon>unclassified sequences</taxon>
        <taxon>metagenomes</taxon>
    </lineage>
</organism>
<evidence type="ECO:0000256" key="1">
    <source>
        <dbReference type="SAM" id="MobiDB-lite"/>
    </source>
</evidence>
<name>A0A2P2BZU2_9ZZZZ</name>
<accession>A0A2P2BZU2</accession>
<proteinExistence type="predicted"/>
<evidence type="ECO:0000313" key="2">
    <source>
        <dbReference type="EMBL" id="CUR55297.1"/>
    </source>
</evidence>
<dbReference type="AlphaFoldDB" id="A0A2P2BZU2"/>
<protein>
    <submittedName>
        <fullName evidence="2">Uncharacterized protein</fullName>
    </submittedName>
</protein>
<feature type="region of interest" description="Disordered" evidence="1">
    <location>
        <begin position="48"/>
        <end position="79"/>
    </location>
</feature>
<reference evidence="2" key="1">
    <citation type="submission" date="2015-08" db="EMBL/GenBank/DDBJ databases">
        <authorList>
            <person name="Babu N.S."/>
            <person name="Beckwith C.J."/>
            <person name="Beseler K.G."/>
            <person name="Brison A."/>
            <person name="Carone J.V."/>
            <person name="Caskin T.P."/>
            <person name="Diamond M."/>
            <person name="Durham M.E."/>
            <person name="Foxe J.M."/>
            <person name="Go M."/>
            <person name="Henderson B.A."/>
            <person name="Jones I.B."/>
            <person name="McGettigan J.A."/>
            <person name="Micheletti S.J."/>
            <person name="Nasrallah M.E."/>
            <person name="Ortiz D."/>
            <person name="Piller C.R."/>
            <person name="Privatt S.R."/>
            <person name="Schneider S.L."/>
            <person name="Sharp S."/>
            <person name="Smith T.C."/>
            <person name="Stanton J.D."/>
            <person name="Ullery H.E."/>
            <person name="Wilson R.J."/>
            <person name="Serrano M.G."/>
            <person name="Buck G."/>
            <person name="Lee V."/>
            <person name="Wang Y."/>
            <person name="Carvalho R."/>
            <person name="Voegtly L."/>
            <person name="Shi R."/>
            <person name="Duckworth R."/>
            <person name="Johnson A."/>
            <person name="Loviza R."/>
            <person name="Walstead R."/>
            <person name="Shah Z."/>
            <person name="Kiflezghi M."/>
            <person name="Wade K."/>
            <person name="Ball S.L."/>
            <person name="Bradley K.W."/>
            <person name="Asai D.J."/>
            <person name="Bowman C.A."/>
            <person name="Russell D.A."/>
            <person name="Pope W.H."/>
            <person name="Jacobs-Sera D."/>
            <person name="Hendrix R.W."/>
            <person name="Hatfull G.F."/>
        </authorList>
    </citation>
    <scope>NUCLEOTIDE SEQUENCE</scope>
</reference>
<dbReference type="EMBL" id="CZKA01000017">
    <property type="protein sequence ID" value="CUR55297.1"/>
    <property type="molecule type" value="Genomic_DNA"/>
</dbReference>
<gene>
    <name evidence="2" type="ORF">NOCA2240069</name>
</gene>
<sequence>MPVPTSSAPAGGALDCFMLGSYSEVVGASLSRVPPYLCQRVGLFVGDRGRRHGWHQKRTDRGDLPPRGSRSHAPPRAGS</sequence>